<dbReference type="PANTHER" id="PTHR31088">
    <property type="entry name" value="MEMBRANE-ASSOCIATED PROTEIN VIPP1, CHLOROPLASTIC"/>
    <property type="match status" value="1"/>
</dbReference>
<dbReference type="InterPro" id="IPR007157">
    <property type="entry name" value="PspA_VIPP1"/>
</dbReference>
<evidence type="ECO:0000313" key="4">
    <source>
        <dbReference type="EMBL" id="MBJ7609187.1"/>
    </source>
</evidence>
<comment type="similarity">
    <text evidence="1">Belongs to the PspA/Vipp/IM30 family.</text>
</comment>
<organism evidence="4 5">
    <name type="scientific">Candidatus Amunia macphersoniae</name>
    <dbReference type="NCBI Taxonomy" id="3127014"/>
    <lineage>
        <taxon>Bacteria</taxon>
        <taxon>Bacillati</taxon>
        <taxon>Candidatus Dormiibacterota</taxon>
        <taxon>Candidatus Dormibacteria</taxon>
        <taxon>Candidatus Aeolococcales</taxon>
        <taxon>Candidatus Aeolococcaceae</taxon>
        <taxon>Candidatus Amunia</taxon>
    </lineage>
</organism>
<dbReference type="Proteomes" id="UP000614410">
    <property type="component" value="Unassembled WGS sequence"/>
</dbReference>
<dbReference type="AlphaFoldDB" id="A0A934N9L7"/>
<reference evidence="4 5" key="1">
    <citation type="submission" date="2020-10" db="EMBL/GenBank/DDBJ databases">
        <title>Ca. Dormibacterota MAGs.</title>
        <authorList>
            <person name="Montgomery K."/>
        </authorList>
    </citation>
    <scope>NUCLEOTIDE SEQUENCE [LARGE SCALE GENOMIC DNA]</scope>
    <source>
        <strain evidence="4">Mitchell_Peninsula_5</strain>
    </source>
</reference>
<name>A0A934N9L7_9BACT</name>
<evidence type="ECO:0000313" key="5">
    <source>
        <dbReference type="Proteomes" id="UP000614410"/>
    </source>
</evidence>
<proteinExistence type="inferred from homology"/>
<dbReference type="Pfam" id="PF04012">
    <property type="entry name" value="PspA_IM30"/>
    <property type="match status" value="1"/>
</dbReference>
<feature type="domain" description="PspA-associated" evidence="3">
    <location>
        <begin position="249"/>
        <end position="337"/>
    </location>
</feature>
<dbReference type="EMBL" id="JAEKNN010000030">
    <property type="protein sequence ID" value="MBJ7609187.1"/>
    <property type="molecule type" value="Genomic_DNA"/>
</dbReference>
<evidence type="ECO:0000256" key="1">
    <source>
        <dbReference type="ARBA" id="ARBA00043985"/>
    </source>
</evidence>
<accession>A0A934N9L7</accession>
<feature type="coiled-coil region" evidence="2">
    <location>
        <begin position="108"/>
        <end position="142"/>
    </location>
</feature>
<dbReference type="Pfam" id="PF22743">
    <property type="entry name" value="PspAA"/>
    <property type="match status" value="1"/>
</dbReference>
<evidence type="ECO:0000259" key="3">
    <source>
        <dbReference type="Pfam" id="PF22743"/>
    </source>
</evidence>
<dbReference type="PANTHER" id="PTHR31088:SF6">
    <property type="entry name" value="PHAGE SHOCK PROTEIN A"/>
    <property type="match status" value="1"/>
</dbReference>
<dbReference type="InterPro" id="IPR054437">
    <property type="entry name" value="PspA-assoc_dom"/>
</dbReference>
<comment type="caution">
    <text evidence="4">The sequence shown here is derived from an EMBL/GenBank/DDBJ whole genome shotgun (WGS) entry which is preliminary data.</text>
</comment>
<keyword evidence="2" id="KW-0175">Coiled coil</keyword>
<sequence length="341" mass="36842">MSVFRRFSNIMQQKSNAAFDRLEDPSQAIDLSYQQLLEQQQKLRTALVEATTGQKRLENQAAEMDKRVAQLNTAAQQAMQSGKEDLAIQALTQAEVLSQQRQQLNPQIQSISAQVTKLQQGIQRYQARVQAFANQRESLKASYEASKATSAAGDTLAGIGEHTSDAAMMMQRAQDKIARSQAHADAVDSLLDSGVLDAPLLSGGGTALDDQITATVVDSNVQAKIAAMKTQMGLAAPAAAPQLTAGGIVVRIHSAEQYRLPESARTQLDGFDHRLIAAVRDRDDAAYHAALGEVTAFVKSTGTQLAHEDLSPSQIILPSADMSLDEVTTMLEQENWISEPA</sequence>
<protein>
    <submittedName>
        <fullName evidence="4">PspA/IM30 family protein</fullName>
    </submittedName>
</protein>
<feature type="coiled-coil region" evidence="2">
    <location>
        <begin position="54"/>
        <end position="81"/>
    </location>
</feature>
<gene>
    <name evidence="4" type="ORF">JF887_07110</name>
</gene>
<evidence type="ECO:0000256" key="2">
    <source>
        <dbReference type="SAM" id="Coils"/>
    </source>
</evidence>